<keyword evidence="7" id="KW-0067">ATP-binding</keyword>
<dbReference type="FunFam" id="2.40.290.10:FF:000001">
    <property type="entry name" value="X-ray repair cross complementing 6"/>
    <property type="match status" value="1"/>
</dbReference>
<feature type="region of interest" description="Disordered" evidence="12">
    <location>
        <begin position="311"/>
        <end position="333"/>
    </location>
</feature>
<keyword evidence="9" id="KW-0233">DNA recombination</keyword>
<keyword evidence="11" id="KW-0539">Nucleus</keyword>
<evidence type="ECO:0000256" key="5">
    <source>
        <dbReference type="ARBA" id="ARBA00022801"/>
    </source>
</evidence>
<evidence type="ECO:0000256" key="1">
    <source>
        <dbReference type="ARBA" id="ARBA00004123"/>
    </source>
</evidence>
<dbReference type="Gene3D" id="1.10.1600.10">
    <property type="match status" value="1"/>
</dbReference>
<dbReference type="InterPro" id="IPR005160">
    <property type="entry name" value="Ku_C"/>
</dbReference>
<dbReference type="PANTHER" id="PTHR12604">
    <property type="entry name" value="KU AUTOANTIGEN DNA HELICASE"/>
    <property type="match status" value="1"/>
</dbReference>
<dbReference type="InterPro" id="IPR047087">
    <property type="entry name" value="KU70_core_dom"/>
</dbReference>
<keyword evidence="3" id="KW-0547">Nucleotide-binding</keyword>
<dbReference type="GO" id="GO:0016787">
    <property type="term" value="F:hydrolase activity"/>
    <property type="evidence" value="ECO:0007669"/>
    <property type="project" value="UniProtKB-KW"/>
</dbReference>
<dbReference type="SUPFAM" id="SSF100939">
    <property type="entry name" value="SPOC domain-like"/>
    <property type="match status" value="1"/>
</dbReference>
<dbReference type="Proteomes" id="UP000594262">
    <property type="component" value="Unplaced"/>
</dbReference>
<dbReference type="AlphaFoldDB" id="A0A7M5VEN6"/>
<evidence type="ECO:0000256" key="6">
    <source>
        <dbReference type="ARBA" id="ARBA00022806"/>
    </source>
</evidence>
<proteinExistence type="inferred from homology"/>
<dbReference type="GO" id="GO:0006310">
    <property type="term" value="P:DNA recombination"/>
    <property type="evidence" value="ECO:0007669"/>
    <property type="project" value="UniProtKB-KW"/>
</dbReference>
<keyword evidence="5" id="KW-0378">Hydrolase</keyword>
<dbReference type="GeneID" id="136815411"/>
<evidence type="ECO:0000256" key="4">
    <source>
        <dbReference type="ARBA" id="ARBA00022763"/>
    </source>
</evidence>
<evidence type="ECO:0000259" key="13">
    <source>
        <dbReference type="SMART" id="SM00559"/>
    </source>
</evidence>
<dbReference type="GO" id="GO:0042162">
    <property type="term" value="F:telomeric DNA binding"/>
    <property type="evidence" value="ECO:0007669"/>
    <property type="project" value="InterPro"/>
</dbReference>
<keyword evidence="8" id="KW-0238">DNA-binding</keyword>
<dbReference type="SMART" id="SM00559">
    <property type="entry name" value="Ku78"/>
    <property type="match status" value="1"/>
</dbReference>
<dbReference type="InterPro" id="IPR006165">
    <property type="entry name" value="Ku70"/>
</dbReference>
<dbReference type="NCBIfam" id="TIGR00578">
    <property type="entry name" value="ku70"/>
    <property type="match status" value="1"/>
</dbReference>
<name>A0A7M5VEN6_9CNID</name>
<dbReference type="GO" id="GO:0000723">
    <property type="term" value="P:telomere maintenance"/>
    <property type="evidence" value="ECO:0007669"/>
    <property type="project" value="InterPro"/>
</dbReference>
<evidence type="ECO:0000256" key="8">
    <source>
        <dbReference type="ARBA" id="ARBA00023125"/>
    </source>
</evidence>
<evidence type="ECO:0000256" key="3">
    <source>
        <dbReference type="ARBA" id="ARBA00022741"/>
    </source>
</evidence>
<keyword evidence="6" id="KW-0347">Helicase</keyword>
<dbReference type="Pfam" id="PF03730">
    <property type="entry name" value="Ku_C"/>
    <property type="match status" value="1"/>
</dbReference>
<accession>A0A7M5VEN6</accession>
<evidence type="ECO:0000256" key="2">
    <source>
        <dbReference type="ARBA" id="ARBA00005240"/>
    </source>
</evidence>
<dbReference type="Gene3D" id="2.40.290.10">
    <property type="match status" value="1"/>
</dbReference>
<dbReference type="CDD" id="cd00788">
    <property type="entry name" value="KU70"/>
    <property type="match status" value="1"/>
</dbReference>
<evidence type="ECO:0000313" key="15">
    <source>
        <dbReference type="Proteomes" id="UP000594262"/>
    </source>
</evidence>
<dbReference type="GO" id="GO:0003678">
    <property type="term" value="F:DNA helicase activity"/>
    <property type="evidence" value="ECO:0007669"/>
    <property type="project" value="InterPro"/>
</dbReference>
<organism evidence="14 15">
    <name type="scientific">Clytia hemisphaerica</name>
    <dbReference type="NCBI Taxonomy" id="252671"/>
    <lineage>
        <taxon>Eukaryota</taxon>
        <taxon>Metazoa</taxon>
        <taxon>Cnidaria</taxon>
        <taxon>Hydrozoa</taxon>
        <taxon>Hydroidolina</taxon>
        <taxon>Leptothecata</taxon>
        <taxon>Obeliida</taxon>
        <taxon>Clytiidae</taxon>
        <taxon>Clytia</taxon>
    </lineage>
</organism>
<dbReference type="InterPro" id="IPR036361">
    <property type="entry name" value="SAP_dom_sf"/>
</dbReference>
<dbReference type="GO" id="GO:0006303">
    <property type="term" value="P:double-strand break repair via nonhomologous end joining"/>
    <property type="evidence" value="ECO:0007669"/>
    <property type="project" value="InterPro"/>
</dbReference>
<evidence type="ECO:0000256" key="7">
    <source>
        <dbReference type="ARBA" id="ARBA00022840"/>
    </source>
</evidence>
<dbReference type="InterPro" id="IPR027388">
    <property type="entry name" value="Ku70_bridge/pillars_dom_sf"/>
</dbReference>
<dbReference type="InterPro" id="IPR006164">
    <property type="entry name" value="DNA_bd_Ku70/Ku80"/>
</dbReference>
<evidence type="ECO:0000256" key="12">
    <source>
        <dbReference type="SAM" id="MobiDB-lite"/>
    </source>
</evidence>
<feature type="domain" description="Ku" evidence="13">
    <location>
        <begin position="86"/>
        <end position="231"/>
    </location>
</feature>
<evidence type="ECO:0000256" key="9">
    <source>
        <dbReference type="ARBA" id="ARBA00023172"/>
    </source>
</evidence>
<keyword evidence="10" id="KW-0234">DNA repair</keyword>
<dbReference type="RefSeq" id="XP_066927957.1">
    <property type="nucleotide sequence ID" value="XM_067071856.1"/>
</dbReference>
<dbReference type="GO" id="GO:0003684">
    <property type="term" value="F:damaged DNA binding"/>
    <property type="evidence" value="ECO:0007669"/>
    <property type="project" value="InterPro"/>
</dbReference>
<dbReference type="Gene3D" id="1.10.720.30">
    <property type="entry name" value="SAP domain"/>
    <property type="match status" value="1"/>
</dbReference>
<comment type="subcellular location">
    <subcellularLocation>
        <location evidence="1">Nucleus</location>
    </subcellularLocation>
</comment>
<dbReference type="PANTHER" id="PTHR12604:SF2">
    <property type="entry name" value="X-RAY REPAIR CROSS-COMPLEMENTING PROTEIN 6"/>
    <property type="match status" value="1"/>
</dbReference>
<sequence>MDDDEEEGDLPDPADKLDELMMRVRMKEYKKRATASVAFQLGDGMNMGVSIYSLNRPQKKGSYIHVDSRTNEEVQCVTKYICRDTGQELLPTDIKFYQDFAGEKVIFEKEEVAQMKSLVDPGLTLIGFKPKDTLKLHYHIKPSSFLYPDDKKVEGSAALFTSLLNRCSARNVIPICTFARSNTAPRYVALVPQPEEIDEHGLQINPPGFHMVYLPYADDIRKLDVEEHPKANEQQIDKMKEIVDKLKFTYTSDSFENPALQKFYRCLEAFALDRDEVETFDDLTEPNTERMDKKAGSLIDEFKDMVFPPDYTGGPAKTTGKRPASKSADGNATKKVKAEEVDVDFHESAKRGNLNKLTVPVLKAFCKDQKLKPSSQKKADLIQAINKHFSLA</sequence>
<evidence type="ECO:0000256" key="11">
    <source>
        <dbReference type="ARBA" id="ARBA00023242"/>
    </source>
</evidence>
<dbReference type="GO" id="GO:0043564">
    <property type="term" value="C:Ku70:Ku80 complex"/>
    <property type="evidence" value="ECO:0007669"/>
    <property type="project" value="InterPro"/>
</dbReference>
<dbReference type="InterPro" id="IPR016194">
    <property type="entry name" value="SPOC-like_C_dom_sf"/>
</dbReference>
<dbReference type="SUPFAM" id="SSF68906">
    <property type="entry name" value="SAP domain"/>
    <property type="match status" value="1"/>
</dbReference>
<comment type="similarity">
    <text evidence="2">Belongs to the ku70 family.</text>
</comment>
<dbReference type="OrthoDB" id="3249161at2759"/>
<keyword evidence="15" id="KW-1185">Reference proteome</keyword>
<dbReference type="GO" id="GO:0005524">
    <property type="term" value="F:ATP binding"/>
    <property type="evidence" value="ECO:0007669"/>
    <property type="project" value="UniProtKB-KW"/>
</dbReference>
<evidence type="ECO:0000313" key="14">
    <source>
        <dbReference type="EnsemblMetazoa" id="CLYHEMP010183.1"/>
    </source>
</evidence>
<dbReference type="Gene3D" id="4.10.970.10">
    <property type="entry name" value="Ku70, bridge and pillars"/>
    <property type="match status" value="1"/>
</dbReference>
<dbReference type="EnsemblMetazoa" id="CLYHEMT010183.1">
    <property type="protein sequence ID" value="CLYHEMP010183.1"/>
    <property type="gene ID" value="CLYHEMG010183"/>
</dbReference>
<dbReference type="Pfam" id="PF02735">
    <property type="entry name" value="Ku"/>
    <property type="match status" value="1"/>
</dbReference>
<keyword evidence="4" id="KW-0227">DNA damage</keyword>
<dbReference type="GO" id="GO:0003690">
    <property type="term" value="F:double-stranded DNA binding"/>
    <property type="evidence" value="ECO:0007669"/>
    <property type="project" value="TreeGrafter"/>
</dbReference>
<reference evidence="14" key="1">
    <citation type="submission" date="2021-01" db="UniProtKB">
        <authorList>
            <consortium name="EnsemblMetazoa"/>
        </authorList>
    </citation>
    <scope>IDENTIFICATION</scope>
</reference>
<protein>
    <recommendedName>
        <fullName evidence="13">Ku domain-containing protein</fullName>
    </recommendedName>
</protein>
<evidence type="ECO:0000256" key="10">
    <source>
        <dbReference type="ARBA" id="ARBA00023204"/>
    </source>
</evidence>